<evidence type="ECO:0000313" key="3">
    <source>
        <dbReference type="EMBL" id="TEB11744.1"/>
    </source>
</evidence>
<gene>
    <name evidence="3" type="ORF">FA13DRAFT_1806046</name>
</gene>
<dbReference type="PANTHER" id="PTHR33096">
    <property type="entry name" value="CXC2 DOMAIN-CONTAINING PROTEIN"/>
    <property type="match status" value="1"/>
</dbReference>
<feature type="compositionally biased region" description="Pro residues" evidence="1">
    <location>
        <begin position="102"/>
        <end position="111"/>
    </location>
</feature>
<dbReference type="PANTHER" id="PTHR33096:SF1">
    <property type="entry name" value="CXC1-LIKE CYSTEINE CLUSTER ASSOCIATED WITH KDZ TRANSPOSASES DOMAIN-CONTAINING PROTEIN"/>
    <property type="match status" value="1"/>
</dbReference>
<dbReference type="EMBL" id="QPFP01000442">
    <property type="protein sequence ID" value="TEB11744.1"/>
    <property type="molecule type" value="Genomic_DNA"/>
</dbReference>
<name>A0A4Y7RRV4_COPMI</name>
<feature type="region of interest" description="Disordered" evidence="1">
    <location>
        <begin position="42"/>
        <end position="131"/>
    </location>
</feature>
<evidence type="ECO:0000313" key="4">
    <source>
        <dbReference type="Proteomes" id="UP000298030"/>
    </source>
</evidence>
<comment type="caution">
    <text evidence="3">The sequence shown here is derived from an EMBL/GenBank/DDBJ whole genome shotgun (WGS) entry which is preliminary data.</text>
</comment>
<keyword evidence="4" id="KW-1185">Reference proteome</keyword>
<accession>A0A4Y7RRV4</accession>
<evidence type="ECO:0000256" key="1">
    <source>
        <dbReference type="SAM" id="MobiDB-lite"/>
    </source>
</evidence>
<protein>
    <recommendedName>
        <fullName evidence="2">CxC2-like cysteine cluster KDZ transposase-associated domain-containing protein</fullName>
    </recommendedName>
</protein>
<reference evidence="3 4" key="1">
    <citation type="journal article" date="2019" name="Nat. Ecol. Evol.">
        <title>Megaphylogeny resolves global patterns of mushroom evolution.</title>
        <authorList>
            <person name="Varga T."/>
            <person name="Krizsan K."/>
            <person name="Foldi C."/>
            <person name="Dima B."/>
            <person name="Sanchez-Garcia M."/>
            <person name="Sanchez-Ramirez S."/>
            <person name="Szollosi G.J."/>
            <person name="Szarkandi J.G."/>
            <person name="Papp V."/>
            <person name="Albert L."/>
            <person name="Andreopoulos W."/>
            <person name="Angelini C."/>
            <person name="Antonin V."/>
            <person name="Barry K.W."/>
            <person name="Bougher N.L."/>
            <person name="Buchanan P."/>
            <person name="Buyck B."/>
            <person name="Bense V."/>
            <person name="Catcheside P."/>
            <person name="Chovatia M."/>
            <person name="Cooper J."/>
            <person name="Damon W."/>
            <person name="Desjardin D."/>
            <person name="Finy P."/>
            <person name="Geml J."/>
            <person name="Haridas S."/>
            <person name="Hughes K."/>
            <person name="Justo A."/>
            <person name="Karasinski D."/>
            <person name="Kautmanova I."/>
            <person name="Kiss B."/>
            <person name="Kocsube S."/>
            <person name="Kotiranta H."/>
            <person name="LaButti K.M."/>
            <person name="Lechner B.E."/>
            <person name="Liimatainen K."/>
            <person name="Lipzen A."/>
            <person name="Lukacs Z."/>
            <person name="Mihaltcheva S."/>
            <person name="Morgado L.N."/>
            <person name="Niskanen T."/>
            <person name="Noordeloos M.E."/>
            <person name="Ohm R.A."/>
            <person name="Ortiz-Santana B."/>
            <person name="Ovrebo C."/>
            <person name="Racz N."/>
            <person name="Riley R."/>
            <person name="Savchenko A."/>
            <person name="Shiryaev A."/>
            <person name="Soop K."/>
            <person name="Spirin V."/>
            <person name="Szebenyi C."/>
            <person name="Tomsovsky M."/>
            <person name="Tulloss R.E."/>
            <person name="Uehling J."/>
            <person name="Grigoriev I.V."/>
            <person name="Vagvolgyi C."/>
            <person name="Papp T."/>
            <person name="Martin F.M."/>
            <person name="Miettinen O."/>
            <person name="Hibbett D.S."/>
            <person name="Nagy L.G."/>
        </authorList>
    </citation>
    <scope>NUCLEOTIDE SEQUENCE [LARGE SCALE GENOMIC DNA]</scope>
    <source>
        <strain evidence="3 4">FP101781</strain>
    </source>
</reference>
<dbReference type="OrthoDB" id="3143151at2759"/>
<proteinExistence type="predicted"/>
<sequence>MAPGSRQQFDPRPSWKIKDYGVQLQGRKRKRNGLVPVAVQQARSSCTLPELQEASPSRSAEAPQNFPSSASRQSFPSGASVQGQGGPRFMHPSHPSGAKPMENPPQRPPMPTTSKPEAFLPFDGKTSKGKTSHDYMREWLDQYCHPFLQAILRQDRPPTSCENCGSSHESLWRCLDCESLPHLCRTCCKTSHRRHPFHRIELYQDNVWRSAFLWQVGSIVCLGHRGAPCPGYRRSRDELEDMCIRFNGILSEPPDLKNDFSNGHLPGECDLGRGRVVTFVHTNGFHYLPVFPCSCERALEEPLQHIESGYYPATFKHVSTVFTFRLLQHFHLHRVDAHMASESYCSILSRLTNYTFPFLSPDRKRELSRVWQQFNYLEALRQFGFGFHAGSDPPRPAQGDLALWCAVCPQPGVNLPKDWIFQADPWRFWRYLVADGNFVLNHLLRYSREQGVSLMDGAAFMAEITRYTRHLENVQDRKEIPTCNAHRAIANRNKSKKGYDCTGIMASACARHGCFAPGSVCDMQLGEKQAHGDYSLCQAAKTTRASETPGVLFAYDVNCQFCVNFRSRVLKGRYLDFPSNLALVFLIGLFHVHGHKEECLPRFAPTFCPGAGVASGEIIESLWSTLNGIAGIIRTMTLANRSDLLDACMADSNLKKLQGMVSFLVRQYSRAQVEGELAETAFKMLNEEVHESDRAKWSAMMDAANITRAEDVKSMDVYCVEQNSVECRKVAEERLGMEETKIPTPPGTTAWLASGIQLQEAQFDLKCLEASYSGAWTDDAKNDVAAKTEALIARIESWNEEGDKLFPSLDLAQVKLEAVSDSECVCQGQVCQCKRDIPNPEEGDVYATLPLPSSTDLPPKEWDHLKSIEEKLREAQATEILEALREEVGFKSCLYRENRQFTEEKRERTRMYDAINKVDRTIRYHSKRYIQCRWAMGRLGMLAKYPQFEVLTRDHVRPVTAVFQPNARGQRNLSLSWIWTYRTKGGKGTKVYLQELYRVSWIRAISRRDRWREETKLLTSEMSWFVRYCLYQRDECAKWEPRSDSLGAEAFSRGRRDMWRRMAVFGALEFSKRCGIDVDVCDVDLVNATPFA</sequence>
<dbReference type="CDD" id="cd19757">
    <property type="entry name" value="Bbox1"/>
    <property type="match status" value="1"/>
</dbReference>
<dbReference type="Pfam" id="PF18758">
    <property type="entry name" value="KDZ"/>
    <property type="match status" value="1"/>
</dbReference>
<dbReference type="InterPro" id="IPR040521">
    <property type="entry name" value="KDZ"/>
</dbReference>
<dbReference type="InterPro" id="IPR041457">
    <property type="entry name" value="CxC2_KDZ-assoc"/>
</dbReference>
<dbReference type="Pfam" id="PF18803">
    <property type="entry name" value="CxC2"/>
    <property type="match status" value="1"/>
</dbReference>
<feature type="domain" description="CxC2-like cysteine cluster KDZ transposase-associated" evidence="2">
    <location>
        <begin position="263"/>
        <end position="354"/>
    </location>
</feature>
<dbReference type="Proteomes" id="UP000298030">
    <property type="component" value="Unassembled WGS sequence"/>
</dbReference>
<feature type="compositionally biased region" description="Polar residues" evidence="1">
    <location>
        <begin position="65"/>
        <end position="82"/>
    </location>
</feature>
<dbReference type="AlphaFoldDB" id="A0A4Y7RRV4"/>
<organism evidence="3 4">
    <name type="scientific">Coprinellus micaceus</name>
    <name type="common">Glistening ink-cap mushroom</name>
    <name type="synonym">Coprinus micaceus</name>
    <dbReference type="NCBI Taxonomy" id="71717"/>
    <lineage>
        <taxon>Eukaryota</taxon>
        <taxon>Fungi</taxon>
        <taxon>Dikarya</taxon>
        <taxon>Basidiomycota</taxon>
        <taxon>Agaricomycotina</taxon>
        <taxon>Agaricomycetes</taxon>
        <taxon>Agaricomycetidae</taxon>
        <taxon>Agaricales</taxon>
        <taxon>Agaricineae</taxon>
        <taxon>Psathyrellaceae</taxon>
        <taxon>Coprinellus</taxon>
    </lineage>
</organism>
<evidence type="ECO:0000259" key="2">
    <source>
        <dbReference type="Pfam" id="PF18803"/>
    </source>
</evidence>